<gene>
    <name evidence="4" type="ORF">SP90_01060</name>
</gene>
<dbReference type="NCBIfam" id="TIGR00557">
    <property type="entry name" value="pdxA"/>
    <property type="match status" value="1"/>
</dbReference>
<sequence>MPKKTLLITLGDANGLGPELACRLFGEDIFIAAKRPIIMIGSAASLLAHTERLNMDPFWETIESPRDIKTKAYGVYLYEPASIRDTPVTVGKVTKEGGFIAGESLKAACQCITDGIATGMVTLPLHKAMLQEAGFDFPGHTEFLARYAGLKSDEVCMHLCGEILRVSLVTTHPPLRDVADMITEERLLRTFRLTDEFMKQIGHGERPVAVCGLNPHAGESGKIGTEDRDIIAPAVLKAQEAGMNIEGPFPADTLFHKAARGVYSSVVAMYHDQGLAPLKLLHFSEAVNVTLGLPFVRTSVDHGTGFDIVGKDIAHTNSFREAIRLAILMLEGDEL</sequence>
<dbReference type="GO" id="GO:0046872">
    <property type="term" value="F:metal ion binding"/>
    <property type="evidence" value="ECO:0007669"/>
    <property type="project" value="UniProtKB-KW"/>
</dbReference>
<dbReference type="InterPro" id="IPR005255">
    <property type="entry name" value="PdxA_fam"/>
</dbReference>
<dbReference type="GO" id="GO:0016491">
    <property type="term" value="F:oxidoreductase activity"/>
    <property type="evidence" value="ECO:0007669"/>
    <property type="project" value="UniProtKB-KW"/>
</dbReference>
<keyword evidence="2" id="KW-0560">Oxidoreductase</keyword>
<proteinExistence type="predicted"/>
<accession>A0A1B7XQ61</accession>
<dbReference type="Pfam" id="PF04166">
    <property type="entry name" value="PdxA"/>
    <property type="match status" value="1"/>
</dbReference>
<dbReference type="Proteomes" id="UP000091979">
    <property type="component" value="Unassembled WGS sequence"/>
</dbReference>
<name>A0A1B7XQ61_9BACT</name>
<keyword evidence="3" id="KW-0520">NAD</keyword>
<dbReference type="GO" id="GO:0051287">
    <property type="term" value="F:NAD binding"/>
    <property type="evidence" value="ECO:0007669"/>
    <property type="project" value="InterPro"/>
</dbReference>
<dbReference type="OrthoDB" id="9801783at2"/>
<dbReference type="AlphaFoldDB" id="A0A1B7XQ61"/>
<reference evidence="4 5" key="1">
    <citation type="submission" date="2015-01" db="EMBL/GenBank/DDBJ databases">
        <title>Desulfovibrio sp. JC271 draft genome sequence.</title>
        <authorList>
            <person name="Shivani Y."/>
            <person name="Subhash Y."/>
            <person name="Sasikala C."/>
            <person name="Ramana C.V."/>
        </authorList>
    </citation>
    <scope>NUCLEOTIDE SEQUENCE [LARGE SCALE GENOMIC DNA]</scope>
    <source>
        <strain evidence="4 5">JC271</strain>
    </source>
</reference>
<dbReference type="PANTHER" id="PTHR30004:SF6">
    <property type="entry name" value="D-THREONATE 4-PHOSPHATE DEHYDROGENASE"/>
    <property type="match status" value="1"/>
</dbReference>
<evidence type="ECO:0000313" key="4">
    <source>
        <dbReference type="EMBL" id="OBQ57658.1"/>
    </source>
</evidence>
<dbReference type="Gene3D" id="3.40.718.10">
    <property type="entry name" value="Isopropylmalate Dehydrogenase"/>
    <property type="match status" value="1"/>
</dbReference>
<evidence type="ECO:0000256" key="3">
    <source>
        <dbReference type="ARBA" id="ARBA00023027"/>
    </source>
</evidence>
<protein>
    <submittedName>
        <fullName evidence="4">4-hydroxythreonine-4-phosphate dehydrogenase</fullName>
    </submittedName>
</protein>
<evidence type="ECO:0000313" key="5">
    <source>
        <dbReference type="Proteomes" id="UP000091979"/>
    </source>
</evidence>
<comment type="caution">
    <text evidence="4">The sequence shown here is derived from an EMBL/GenBank/DDBJ whole genome shotgun (WGS) entry which is preliminary data.</text>
</comment>
<dbReference type="PANTHER" id="PTHR30004">
    <property type="entry name" value="4-HYDROXYTHREONINE-4-PHOSPHATE DEHYDROGENASE"/>
    <property type="match status" value="1"/>
</dbReference>
<evidence type="ECO:0000256" key="2">
    <source>
        <dbReference type="ARBA" id="ARBA00023002"/>
    </source>
</evidence>
<organism evidence="4 5">
    <name type="scientific">Halodesulfovibrio spirochaetisodalis</name>
    <dbReference type="NCBI Taxonomy" id="1560234"/>
    <lineage>
        <taxon>Bacteria</taxon>
        <taxon>Pseudomonadati</taxon>
        <taxon>Thermodesulfobacteriota</taxon>
        <taxon>Desulfovibrionia</taxon>
        <taxon>Desulfovibrionales</taxon>
        <taxon>Desulfovibrionaceae</taxon>
        <taxon>Halodesulfovibrio</taxon>
    </lineage>
</organism>
<evidence type="ECO:0000256" key="1">
    <source>
        <dbReference type="ARBA" id="ARBA00022723"/>
    </source>
</evidence>
<keyword evidence="5" id="KW-1185">Reference proteome</keyword>
<keyword evidence="1" id="KW-0479">Metal-binding</keyword>
<dbReference type="RefSeq" id="WP_066851685.1">
    <property type="nucleotide sequence ID" value="NZ_JXMS01000001.1"/>
</dbReference>
<dbReference type="STRING" id="1560234.SP90_01060"/>
<dbReference type="PATRIC" id="fig|1560234.3.peg.229"/>
<dbReference type="EMBL" id="JXMS01000001">
    <property type="protein sequence ID" value="OBQ57658.1"/>
    <property type="molecule type" value="Genomic_DNA"/>
</dbReference>
<dbReference type="SUPFAM" id="SSF53659">
    <property type="entry name" value="Isocitrate/Isopropylmalate dehydrogenase-like"/>
    <property type="match status" value="1"/>
</dbReference>